<organism evidence="1 2">
    <name type="scientific">Clydaea vesicula</name>
    <dbReference type="NCBI Taxonomy" id="447962"/>
    <lineage>
        <taxon>Eukaryota</taxon>
        <taxon>Fungi</taxon>
        <taxon>Fungi incertae sedis</taxon>
        <taxon>Chytridiomycota</taxon>
        <taxon>Chytridiomycota incertae sedis</taxon>
        <taxon>Chytridiomycetes</taxon>
        <taxon>Lobulomycetales</taxon>
        <taxon>Lobulomycetaceae</taxon>
        <taxon>Clydaea</taxon>
    </lineage>
</organism>
<name>A0AAD5XW87_9FUNG</name>
<dbReference type="AlphaFoldDB" id="A0AAD5XW87"/>
<proteinExistence type="predicted"/>
<dbReference type="Proteomes" id="UP001211065">
    <property type="component" value="Unassembled WGS sequence"/>
</dbReference>
<feature type="non-terminal residue" evidence="1">
    <location>
        <position position="1"/>
    </location>
</feature>
<evidence type="ECO:0000313" key="1">
    <source>
        <dbReference type="EMBL" id="KAJ3204965.1"/>
    </source>
</evidence>
<protein>
    <submittedName>
        <fullName evidence="1">Uncharacterized protein</fullName>
    </submittedName>
</protein>
<reference evidence="1" key="1">
    <citation type="submission" date="2020-05" db="EMBL/GenBank/DDBJ databases">
        <title>Phylogenomic resolution of chytrid fungi.</title>
        <authorList>
            <person name="Stajich J.E."/>
            <person name="Amses K."/>
            <person name="Simmons R."/>
            <person name="Seto K."/>
            <person name="Myers J."/>
            <person name="Bonds A."/>
            <person name="Quandt C.A."/>
            <person name="Barry K."/>
            <person name="Liu P."/>
            <person name="Grigoriev I."/>
            <person name="Longcore J.E."/>
            <person name="James T.Y."/>
        </authorList>
    </citation>
    <scope>NUCLEOTIDE SEQUENCE</scope>
    <source>
        <strain evidence="1">JEL0476</strain>
    </source>
</reference>
<gene>
    <name evidence="1" type="ORF">HK099_000964</name>
</gene>
<dbReference type="EMBL" id="JADGJW010001248">
    <property type="protein sequence ID" value="KAJ3204965.1"/>
    <property type="molecule type" value="Genomic_DNA"/>
</dbReference>
<sequence length="149" mass="17055">LDVARLINQGSCSDKILKQHKRTRKSFKKGNCGLVNKKNRLCNPMLTLSLKFNQQNKDNNSCTRVSDFNNFQQPAPAPTFVDLTYQAVCNILGVDQFKYGEENFFNILDKEDPYSPNAFDDEEEAKKILEKNDEILDDEIEKAFVDLGV</sequence>
<accession>A0AAD5XW87</accession>
<keyword evidence="2" id="KW-1185">Reference proteome</keyword>
<evidence type="ECO:0000313" key="2">
    <source>
        <dbReference type="Proteomes" id="UP001211065"/>
    </source>
</evidence>
<comment type="caution">
    <text evidence="1">The sequence shown here is derived from an EMBL/GenBank/DDBJ whole genome shotgun (WGS) entry which is preliminary data.</text>
</comment>